<feature type="transmembrane region" description="Helical" evidence="5">
    <location>
        <begin position="135"/>
        <end position="162"/>
    </location>
</feature>
<evidence type="ECO:0000256" key="4">
    <source>
        <dbReference type="ARBA" id="ARBA00023136"/>
    </source>
</evidence>
<feature type="transmembrane region" description="Helical" evidence="5">
    <location>
        <begin position="292"/>
        <end position="318"/>
    </location>
</feature>
<feature type="transmembrane region" description="Helical" evidence="5">
    <location>
        <begin position="246"/>
        <end position="272"/>
    </location>
</feature>
<keyword evidence="3 5" id="KW-1133">Transmembrane helix</keyword>
<dbReference type="InterPro" id="IPR000515">
    <property type="entry name" value="MetI-like"/>
</dbReference>
<evidence type="ECO:0000256" key="5">
    <source>
        <dbReference type="RuleBase" id="RU363032"/>
    </source>
</evidence>
<dbReference type="Pfam" id="PF00528">
    <property type="entry name" value="BPD_transp_1"/>
    <property type="match status" value="1"/>
</dbReference>
<dbReference type="RefSeq" id="WP_260191635.1">
    <property type="nucleotide sequence ID" value="NZ_JAFFZE010000012.1"/>
</dbReference>
<keyword evidence="4 5" id="KW-0472">Membrane</keyword>
<comment type="similarity">
    <text evidence="5">Belongs to the binding-protein-dependent transport system permease family.</text>
</comment>
<dbReference type="PROSITE" id="PS50928">
    <property type="entry name" value="ABC_TM1"/>
    <property type="match status" value="1"/>
</dbReference>
<feature type="transmembrane region" description="Helical" evidence="5">
    <location>
        <begin position="7"/>
        <end position="25"/>
    </location>
</feature>
<sequence length="326" mass="35258">MTYVLRRIAFYLFTAWAAITINFFLPRAIPGDPVQALISRARGQLDADAVQSLYILFGLDTDQGILSQYWDYWGQLLRGDLGLSFTFFPTPVADVIADSLPWTLALVGITTVISFLLGTGLGVLAGWWRGSWVDLVMPVTTFLSSIPYFWLGLIAITLFAGQGGPFPSSGGFDPGVVPGWDLGFIGSAIHHSILPAITILITSMSGWVLSMRNMMLTVAAEDYITVAHAKGLSERRVMVSYAARNALLPSVSSFALALGLIVGGTLLVEIVFSYPGVGFQLFSAVGAKDYPLIQGIFLIITLSVLVANLVADLVYLLLDPRTRKEG</sequence>
<dbReference type="PANTHER" id="PTHR43376">
    <property type="entry name" value="OLIGOPEPTIDE TRANSPORT SYSTEM PERMEASE PROTEIN"/>
    <property type="match status" value="1"/>
</dbReference>
<evidence type="ECO:0000259" key="6">
    <source>
        <dbReference type="PROSITE" id="PS50928"/>
    </source>
</evidence>
<dbReference type="Gene3D" id="1.10.3720.10">
    <property type="entry name" value="MetI-like"/>
    <property type="match status" value="1"/>
</dbReference>
<dbReference type="CDD" id="cd06261">
    <property type="entry name" value="TM_PBP2"/>
    <property type="match status" value="1"/>
</dbReference>
<feature type="domain" description="ABC transmembrane type-1" evidence="6">
    <location>
        <begin position="100"/>
        <end position="311"/>
    </location>
</feature>
<evidence type="ECO:0000256" key="1">
    <source>
        <dbReference type="ARBA" id="ARBA00004141"/>
    </source>
</evidence>
<evidence type="ECO:0000256" key="2">
    <source>
        <dbReference type="ARBA" id="ARBA00022692"/>
    </source>
</evidence>
<keyword evidence="8" id="KW-1185">Reference proteome</keyword>
<dbReference type="EMBL" id="JAFFZE010000012">
    <property type="protein sequence ID" value="MCT2584228.1"/>
    <property type="molecule type" value="Genomic_DNA"/>
</dbReference>
<comment type="caution">
    <text evidence="7">The sequence shown here is derived from an EMBL/GenBank/DDBJ whole genome shotgun (WGS) entry which is preliminary data.</text>
</comment>
<feature type="transmembrane region" description="Helical" evidence="5">
    <location>
        <begin position="102"/>
        <end position="128"/>
    </location>
</feature>
<evidence type="ECO:0000256" key="3">
    <source>
        <dbReference type="ARBA" id="ARBA00022989"/>
    </source>
</evidence>
<reference evidence="7 8" key="1">
    <citation type="submission" date="2021-02" db="EMBL/GenBank/DDBJ databases">
        <title>Actinophytocola xerophila sp. nov., isolated from soil of cotton cropping field.</title>
        <authorList>
            <person name="Huang R."/>
            <person name="Chen X."/>
            <person name="Ge X."/>
            <person name="Liu W."/>
        </authorList>
    </citation>
    <scope>NUCLEOTIDE SEQUENCE [LARGE SCALE GENOMIC DNA]</scope>
    <source>
        <strain evidence="7 8">S1-96</strain>
    </source>
</reference>
<comment type="subcellular location">
    <subcellularLocation>
        <location evidence="5">Cell membrane</location>
        <topology evidence="5">Multi-pass membrane protein</topology>
    </subcellularLocation>
    <subcellularLocation>
        <location evidence="1">Membrane</location>
        <topology evidence="1">Multi-pass membrane protein</topology>
    </subcellularLocation>
</comment>
<protein>
    <submittedName>
        <fullName evidence="7">ABC transporter permease</fullName>
    </submittedName>
</protein>
<gene>
    <name evidence="7" type="ORF">JT362_13975</name>
</gene>
<dbReference type="Proteomes" id="UP001156441">
    <property type="component" value="Unassembled WGS sequence"/>
</dbReference>
<proteinExistence type="inferred from homology"/>
<evidence type="ECO:0000313" key="8">
    <source>
        <dbReference type="Proteomes" id="UP001156441"/>
    </source>
</evidence>
<feature type="transmembrane region" description="Helical" evidence="5">
    <location>
        <begin position="182"/>
        <end position="209"/>
    </location>
</feature>
<dbReference type="InterPro" id="IPR035906">
    <property type="entry name" value="MetI-like_sf"/>
</dbReference>
<accession>A0ABT2J8N9</accession>
<keyword evidence="5" id="KW-0813">Transport</keyword>
<name>A0ABT2J8N9_9PSEU</name>
<dbReference type="PANTHER" id="PTHR43376:SF1">
    <property type="entry name" value="OLIGOPEPTIDE TRANSPORT SYSTEM PERMEASE PROTEIN"/>
    <property type="match status" value="1"/>
</dbReference>
<keyword evidence="2 5" id="KW-0812">Transmembrane</keyword>
<organism evidence="7 8">
    <name type="scientific">Actinophytocola gossypii</name>
    <dbReference type="NCBI Taxonomy" id="2812003"/>
    <lineage>
        <taxon>Bacteria</taxon>
        <taxon>Bacillati</taxon>
        <taxon>Actinomycetota</taxon>
        <taxon>Actinomycetes</taxon>
        <taxon>Pseudonocardiales</taxon>
        <taxon>Pseudonocardiaceae</taxon>
    </lineage>
</organism>
<dbReference type="SUPFAM" id="SSF161098">
    <property type="entry name" value="MetI-like"/>
    <property type="match status" value="1"/>
</dbReference>
<evidence type="ECO:0000313" key="7">
    <source>
        <dbReference type="EMBL" id="MCT2584228.1"/>
    </source>
</evidence>